<keyword evidence="3" id="KW-1185">Reference proteome</keyword>
<reference evidence="2" key="2">
    <citation type="submission" date="2022-01" db="EMBL/GenBank/DDBJ databases">
        <authorList>
            <person name="Yamashiro T."/>
            <person name="Shiraishi A."/>
            <person name="Satake H."/>
            <person name="Nakayama K."/>
        </authorList>
    </citation>
    <scope>NUCLEOTIDE SEQUENCE</scope>
</reference>
<name>A0ABQ5EYT1_9ASTR</name>
<evidence type="ECO:0000313" key="2">
    <source>
        <dbReference type="EMBL" id="GJT56084.1"/>
    </source>
</evidence>
<proteinExistence type="predicted"/>
<dbReference type="EMBL" id="BQNB010016813">
    <property type="protein sequence ID" value="GJT56084.1"/>
    <property type="molecule type" value="Genomic_DNA"/>
</dbReference>
<feature type="region of interest" description="Disordered" evidence="1">
    <location>
        <begin position="1"/>
        <end position="26"/>
    </location>
</feature>
<sequence length="272" mass="29930">MDAPAAEHQASGSGSGAGAEVSAPSAEGNVVEENVILEGAFLDLIDPEGDVTVVEKDIARKQPEKAKRKKLLKRSDPFPAKRLRVDHPSLVFGTGCRAEGVLLSEKDAEIARLKSLVREKETESTEVLHLHDHLRHKPEIELRRQLILNAVKALEEAKSLCRSSSAVPRAKLSHPIYIMPIEACLLGSPLVSLRFLMFHTTIKPKERKKACHQALRHYGRYSSSHPLSSQNLLGEASTSLVAPCVEDLDTDEDLGSVVCMPQFEDPRFKILP</sequence>
<protein>
    <submittedName>
        <fullName evidence="2">Uncharacterized protein</fullName>
    </submittedName>
</protein>
<organism evidence="2 3">
    <name type="scientific">Tanacetum coccineum</name>
    <dbReference type="NCBI Taxonomy" id="301880"/>
    <lineage>
        <taxon>Eukaryota</taxon>
        <taxon>Viridiplantae</taxon>
        <taxon>Streptophyta</taxon>
        <taxon>Embryophyta</taxon>
        <taxon>Tracheophyta</taxon>
        <taxon>Spermatophyta</taxon>
        <taxon>Magnoliopsida</taxon>
        <taxon>eudicotyledons</taxon>
        <taxon>Gunneridae</taxon>
        <taxon>Pentapetalae</taxon>
        <taxon>asterids</taxon>
        <taxon>campanulids</taxon>
        <taxon>Asterales</taxon>
        <taxon>Asteraceae</taxon>
        <taxon>Asteroideae</taxon>
        <taxon>Anthemideae</taxon>
        <taxon>Anthemidinae</taxon>
        <taxon>Tanacetum</taxon>
    </lineage>
</organism>
<accession>A0ABQ5EYT1</accession>
<evidence type="ECO:0000313" key="3">
    <source>
        <dbReference type="Proteomes" id="UP001151760"/>
    </source>
</evidence>
<comment type="caution">
    <text evidence="2">The sequence shown here is derived from an EMBL/GenBank/DDBJ whole genome shotgun (WGS) entry which is preliminary data.</text>
</comment>
<dbReference type="Proteomes" id="UP001151760">
    <property type="component" value="Unassembled WGS sequence"/>
</dbReference>
<reference evidence="2" key="1">
    <citation type="journal article" date="2022" name="Int. J. Mol. Sci.">
        <title>Draft Genome of Tanacetum Coccineum: Genomic Comparison of Closely Related Tanacetum-Family Plants.</title>
        <authorList>
            <person name="Yamashiro T."/>
            <person name="Shiraishi A."/>
            <person name="Nakayama K."/>
            <person name="Satake H."/>
        </authorList>
    </citation>
    <scope>NUCLEOTIDE SEQUENCE</scope>
</reference>
<gene>
    <name evidence="2" type="ORF">Tco_0991138</name>
</gene>
<evidence type="ECO:0000256" key="1">
    <source>
        <dbReference type="SAM" id="MobiDB-lite"/>
    </source>
</evidence>